<accession>A0A7D7LN58</accession>
<evidence type="ECO:0000313" key="3">
    <source>
        <dbReference type="Proteomes" id="UP000515349"/>
    </source>
</evidence>
<dbReference type="KEGG" id="cbau:H1R16_06555"/>
<evidence type="ECO:0000313" key="4">
    <source>
        <dbReference type="Proteomes" id="UP000539710"/>
    </source>
</evidence>
<organism evidence="2 3">
    <name type="scientific">Marnyiella aurantia</name>
    <dbReference type="NCBI Taxonomy" id="2758037"/>
    <lineage>
        <taxon>Bacteria</taxon>
        <taxon>Pseudomonadati</taxon>
        <taxon>Bacteroidota</taxon>
        <taxon>Flavobacteriia</taxon>
        <taxon>Flavobacteriales</taxon>
        <taxon>Weeksellaceae</taxon>
        <taxon>Marnyiella</taxon>
    </lineage>
</organism>
<reference evidence="2 3" key="1">
    <citation type="submission" date="2020-07" db="EMBL/GenBank/DDBJ databases">
        <title>Chryseobacterium sp.cx-624.</title>
        <authorList>
            <person name="Yang C."/>
        </authorList>
    </citation>
    <scope>NUCLEOTIDE SEQUENCE [LARGE SCALE GENOMIC DNA]</scope>
    <source>
        <strain evidence="2">Cx-624</strain>
        <strain evidence="3">cx-624</strain>
    </source>
</reference>
<evidence type="ECO:0000313" key="2">
    <source>
        <dbReference type="EMBL" id="QMS97400.1"/>
    </source>
</evidence>
<dbReference type="RefSeq" id="WP_181887363.1">
    <property type="nucleotide sequence ID" value="NZ_CP059472.1"/>
</dbReference>
<dbReference type="EMBL" id="CP059472">
    <property type="protein sequence ID" value="QMS97400.1"/>
    <property type="molecule type" value="Genomic_DNA"/>
</dbReference>
<dbReference type="AlphaFoldDB" id="A0A7D7LN58"/>
<protein>
    <recommendedName>
        <fullName evidence="5">Molecular chaperone GroES</fullName>
    </recommendedName>
</protein>
<sequence length="225" mass="25610">MRKIIFLTAVVAFSFAFGQNVIWNEVAKSREGSEKELYRINPAVSKAEYLGEVEVQGFSGDDAKVFGLIYKKAKEIGANTFSYRPFESVDGKTQNLDPWNYRISLYYMATDEIPVEKGLLYIYAPPAQDQNISFNKESIKFKLRTFTKRSLTDGETYTISTRKLLGSSVKFKADVQQPAQYMQLQAIQVQSAPYGEAGINLKSGDIIRLERSFADFLSMIYMEFK</sequence>
<name>A0A7D7LN58_9FLAO</name>
<dbReference type="Proteomes" id="UP000515349">
    <property type="component" value="Chromosome"/>
</dbReference>
<dbReference type="Proteomes" id="UP000539710">
    <property type="component" value="Unassembled WGS sequence"/>
</dbReference>
<reference evidence="1" key="3">
    <citation type="submission" date="2020-07" db="EMBL/GenBank/DDBJ databases">
        <authorList>
            <person name="Yang C."/>
        </authorList>
    </citation>
    <scope>NUCLEOTIDE SEQUENCE</scope>
    <source>
        <strain evidence="1">Cx-624</strain>
    </source>
</reference>
<gene>
    <name evidence="2" type="ORF">H1R16_06555</name>
    <name evidence="1" type="ORF">H2507_08885</name>
</gene>
<keyword evidence="4" id="KW-1185">Reference proteome</keyword>
<dbReference type="EMBL" id="JACEUX010000002">
    <property type="protein sequence ID" value="MBA5247282.1"/>
    <property type="molecule type" value="Genomic_DNA"/>
</dbReference>
<reference evidence="4" key="2">
    <citation type="submission" date="2020-07" db="EMBL/GenBank/DDBJ databases">
        <title>Flavobacterium sp. xlx-214.</title>
        <authorList>
            <person name="Yang C."/>
        </authorList>
    </citation>
    <scope>NUCLEOTIDE SEQUENCE [LARGE SCALE GENOMIC DNA]</scope>
    <source>
        <strain evidence="4">CX-624</strain>
    </source>
</reference>
<evidence type="ECO:0000313" key="1">
    <source>
        <dbReference type="EMBL" id="MBA5247282.1"/>
    </source>
</evidence>
<proteinExistence type="predicted"/>
<evidence type="ECO:0008006" key="5">
    <source>
        <dbReference type="Google" id="ProtNLM"/>
    </source>
</evidence>